<evidence type="ECO:0000313" key="3">
    <source>
        <dbReference type="EMBL" id="KAK4186289.1"/>
    </source>
</evidence>
<feature type="region of interest" description="Disordered" evidence="1">
    <location>
        <begin position="641"/>
        <end position="675"/>
    </location>
</feature>
<sequence length="675" mass="76082">MARALLPRNAFIWNPNTNFSDCYHNYVSQISQNCSDPNQVCMNDTYGEITHPGLVFLSYGACLRECGDGYGLWEVKDILLRISLWVVPAIVLVAHYHFPPLGAWNTISVVVHILADPIDTLWCLLTRITVRRHLLQKAQNSQLLSAGAIATVWAAYDELGFQDPTPDFQIGLDKLRGLQIPIKKASISTNEQREVEIAHGQRYPENFLALREGRLPDRSGTSKSLEAPISISEKIGKFFLSDEVKRTRRLERWKRAIKHLTDYERMILYRIEVAAQRLVFNRDESLLTTWISIVGLLSALMGAFVRTWTERLNNQTAHTIATVTLLLVVVPIVKLSGNIGSFTSSTAAVDIVQRLRKDLDRDFGSDVAALFPPLIIPSEDEAQQKGYLVIPDEEQNPEGERIPLADLAGPPLIDEPSAPSLTTVEDKQLLLWPTVAAYSGMNSSYRPFKTSPLVPFRLSITLLAVSATWILAFCYAPALVISFLTPLKGFACRSLAWTVIATCWVVSVILDFLFIYLHKRQRLGLSRPRVLWGIIYMRDTVLALFIAVIVTAQQLGIYNSCYCRSGELSRVFPSYVNLNPFTQEQFIEGWTMWVPTPGAAFLLSMVGIVCIERRFSDSGKLLSRNKVAREKMLLHLRMLETKPARGTKEDKERKRQRQVEESRPTRSSDSDGVVT</sequence>
<dbReference type="AlphaFoldDB" id="A0AAN6WQH4"/>
<dbReference type="EMBL" id="MU864427">
    <property type="protein sequence ID" value="KAK4186289.1"/>
    <property type="molecule type" value="Genomic_DNA"/>
</dbReference>
<evidence type="ECO:0000313" key="4">
    <source>
        <dbReference type="Proteomes" id="UP001302126"/>
    </source>
</evidence>
<keyword evidence="2" id="KW-0472">Membrane</keyword>
<organism evidence="3 4">
    <name type="scientific">Podospora australis</name>
    <dbReference type="NCBI Taxonomy" id="1536484"/>
    <lineage>
        <taxon>Eukaryota</taxon>
        <taxon>Fungi</taxon>
        <taxon>Dikarya</taxon>
        <taxon>Ascomycota</taxon>
        <taxon>Pezizomycotina</taxon>
        <taxon>Sordariomycetes</taxon>
        <taxon>Sordariomycetidae</taxon>
        <taxon>Sordariales</taxon>
        <taxon>Podosporaceae</taxon>
        <taxon>Podospora</taxon>
    </lineage>
</organism>
<keyword evidence="4" id="KW-1185">Reference proteome</keyword>
<evidence type="ECO:0000256" key="2">
    <source>
        <dbReference type="SAM" id="Phobius"/>
    </source>
</evidence>
<feature type="compositionally biased region" description="Basic and acidic residues" evidence="1">
    <location>
        <begin position="641"/>
        <end position="669"/>
    </location>
</feature>
<feature type="transmembrane region" description="Helical" evidence="2">
    <location>
        <begin position="286"/>
        <end position="305"/>
    </location>
</feature>
<feature type="transmembrane region" description="Helical" evidence="2">
    <location>
        <begin position="317"/>
        <end position="335"/>
    </location>
</feature>
<proteinExistence type="predicted"/>
<dbReference type="Proteomes" id="UP001302126">
    <property type="component" value="Unassembled WGS sequence"/>
</dbReference>
<comment type="caution">
    <text evidence="3">The sequence shown here is derived from an EMBL/GenBank/DDBJ whole genome shotgun (WGS) entry which is preliminary data.</text>
</comment>
<feature type="transmembrane region" description="Helical" evidence="2">
    <location>
        <begin position="590"/>
        <end position="611"/>
    </location>
</feature>
<feature type="transmembrane region" description="Helical" evidence="2">
    <location>
        <begin position="458"/>
        <end position="483"/>
    </location>
</feature>
<accession>A0AAN6WQH4</accession>
<keyword evidence="2" id="KW-1133">Transmembrane helix</keyword>
<reference evidence="3" key="1">
    <citation type="journal article" date="2023" name="Mol. Phylogenet. Evol.">
        <title>Genome-scale phylogeny and comparative genomics of the fungal order Sordariales.</title>
        <authorList>
            <person name="Hensen N."/>
            <person name="Bonometti L."/>
            <person name="Westerberg I."/>
            <person name="Brannstrom I.O."/>
            <person name="Guillou S."/>
            <person name="Cros-Aarteil S."/>
            <person name="Calhoun S."/>
            <person name="Haridas S."/>
            <person name="Kuo A."/>
            <person name="Mondo S."/>
            <person name="Pangilinan J."/>
            <person name="Riley R."/>
            <person name="LaButti K."/>
            <person name="Andreopoulos B."/>
            <person name="Lipzen A."/>
            <person name="Chen C."/>
            <person name="Yan M."/>
            <person name="Daum C."/>
            <person name="Ng V."/>
            <person name="Clum A."/>
            <person name="Steindorff A."/>
            <person name="Ohm R.A."/>
            <person name="Martin F."/>
            <person name="Silar P."/>
            <person name="Natvig D.O."/>
            <person name="Lalanne C."/>
            <person name="Gautier V."/>
            <person name="Ament-Velasquez S.L."/>
            <person name="Kruys A."/>
            <person name="Hutchinson M.I."/>
            <person name="Powell A.J."/>
            <person name="Barry K."/>
            <person name="Miller A.N."/>
            <person name="Grigoriev I.V."/>
            <person name="Debuchy R."/>
            <person name="Gladieux P."/>
            <person name="Hiltunen Thoren M."/>
            <person name="Johannesson H."/>
        </authorList>
    </citation>
    <scope>NUCLEOTIDE SEQUENCE</scope>
    <source>
        <strain evidence="3">PSN309</strain>
    </source>
</reference>
<gene>
    <name evidence="3" type="ORF">QBC35DRAFT_274004</name>
</gene>
<feature type="transmembrane region" description="Helical" evidence="2">
    <location>
        <begin position="495"/>
        <end position="518"/>
    </location>
</feature>
<reference evidence="3" key="2">
    <citation type="submission" date="2023-05" db="EMBL/GenBank/DDBJ databases">
        <authorList>
            <consortium name="Lawrence Berkeley National Laboratory"/>
            <person name="Steindorff A."/>
            <person name="Hensen N."/>
            <person name="Bonometti L."/>
            <person name="Westerberg I."/>
            <person name="Brannstrom I.O."/>
            <person name="Guillou S."/>
            <person name="Cros-Aarteil S."/>
            <person name="Calhoun S."/>
            <person name="Haridas S."/>
            <person name="Kuo A."/>
            <person name="Mondo S."/>
            <person name="Pangilinan J."/>
            <person name="Riley R."/>
            <person name="Labutti K."/>
            <person name="Andreopoulos B."/>
            <person name="Lipzen A."/>
            <person name="Chen C."/>
            <person name="Yanf M."/>
            <person name="Daum C."/>
            <person name="Ng V."/>
            <person name="Clum A."/>
            <person name="Ohm R."/>
            <person name="Martin F."/>
            <person name="Silar P."/>
            <person name="Natvig D."/>
            <person name="Lalanne C."/>
            <person name="Gautier V."/>
            <person name="Ament-Velasquez S.L."/>
            <person name="Kruys A."/>
            <person name="Hutchinson M.I."/>
            <person name="Powell A.J."/>
            <person name="Barry K."/>
            <person name="Miller A.N."/>
            <person name="Grigoriev I.V."/>
            <person name="Debuchy R."/>
            <person name="Gladieux P."/>
            <person name="Thoren M.H."/>
            <person name="Johannesson H."/>
        </authorList>
    </citation>
    <scope>NUCLEOTIDE SEQUENCE</scope>
    <source>
        <strain evidence="3">PSN309</strain>
    </source>
</reference>
<feature type="transmembrane region" description="Helical" evidence="2">
    <location>
        <begin position="530"/>
        <end position="550"/>
    </location>
</feature>
<name>A0AAN6WQH4_9PEZI</name>
<evidence type="ECO:0000256" key="1">
    <source>
        <dbReference type="SAM" id="MobiDB-lite"/>
    </source>
</evidence>
<keyword evidence="2" id="KW-0812">Transmembrane</keyword>
<protein>
    <submittedName>
        <fullName evidence="3">Uncharacterized protein</fullName>
    </submittedName>
</protein>